<dbReference type="EMBL" id="AQFT01000017">
    <property type="protein sequence ID" value="EMZ37001.1"/>
    <property type="molecule type" value="Genomic_DNA"/>
</dbReference>
<dbReference type="AlphaFoldDB" id="N2B9D7"/>
<keyword evidence="3" id="KW-1185">Reference proteome</keyword>
<dbReference type="InterPro" id="IPR055446">
    <property type="entry name" value="RecD2_N_OB"/>
</dbReference>
<dbReference type="Proteomes" id="UP000012589">
    <property type="component" value="Unassembled WGS sequence"/>
</dbReference>
<proteinExistence type="predicted"/>
<evidence type="ECO:0000313" key="2">
    <source>
        <dbReference type="EMBL" id="EMZ37001.1"/>
    </source>
</evidence>
<organism evidence="2 3">
    <name type="scientific">Eubacterium plexicaudatum ASF492</name>
    <dbReference type="NCBI Taxonomy" id="1235802"/>
    <lineage>
        <taxon>Bacteria</taxon>
        <taxon>Bacillati</taxon>
        <taxon>Bacillota</taxon>
        <taxon>Clostridia</taxon>
        <taxon>Eubacteriales</taxon>
        <taxon>Eubacteriaceae</taxon>
        <taxon>Eubacterium</taxon>
    </lineage>
</organism>
<dbReference type="HOGENOM" id="CLU_2937408_0_0_9"/>
<name>N2B9D7_9FIRM</name>
<sequence>MTKIHCVVERITYQNPETGYSVLKAHFKGYDGLVPVVGNLLDANVGSVILAEGSWKVDATDKIFFL</sequence>
<evidence type="ECO:0000259" key="1">
    <source>
        <dbReference type="Pfam" id="PF23139"/>
    </source>
</evidence>
<reference evidence="2 3" key="1">
    <citation type="journal article" date="2014" name="Genome Announc.">
        <title>Draft genome sequences of the altered schaedler flora, a defined bacterial community from gnotobiotic mice.</title>
        <authorList>
            <person name="Wannemuehler M.J."/>
            <person name="Overstreet A.M."/>
            <person name="Ward D.V."/>
            <person name="Phillips G.J."/>
        </authorList>
    </citation>
    <scope>NUCLEOTIDE SEQUENCE [LARGE SCALE GENOMIC DNA]</scope>
    <source>
        <strain evidence="2 3">ASF492</strain>
    </source>
</reference>
<comment type="caution">
    <text evidence="2">The sequence shown here is derived from an EMBL/GenBank/DDBJ whole genome shotgun (WGS) entry which is preliminary data.</text>
</comment>
<feature type="domain" description="ATP-dependent RecD2 DNA helicase OB-fold" evidence="1">
    <location>
        <begin position="1"/>
        <end position="59"/>
    </location>
</feature>
<gene>
    <name evidence="2" type="ORF">C823_00597</name>
</gene>
<evidence type="ECO:0000313" key="3">
    <source>
        <dbReference type="Proteomes" id="UP000012589"/>
    </source>
</evidence>
<dbReference type="OrthoDB" id="9769319at2"/>
<dbReference type="PATRIC" id="fig|1235802.3.peg.630"/>
<protein>
    <recommendedName>
        <fullName evidence="1">ATP-dependent RecD2 DNA helicase OB-fold domain-containing protein</fullName>
    </recommendedName>
</protein>
<dbReference type="eggNOG" id="COG0507">
    <property type="taxonomic scope" value="Bacteria"/>
</dbReference>
<dbReference type="STRING" id="1235802.C823_00597"/>
<accession>N2B9D7</accession>
<dbReference type="Pfam" id="PF23139">
    <property type="entry name" value="OB_YrrC"/>
    <property type="match status" value="1"/>
</dbReference>